<organism evidence="10 11">
    <name type="scientific">Edaphochlamys debaryana</name>
    <dbReference type="NCBI Taxonomy" id="47281"/>
    <lineage>
        <taxon>Eukaryota</taxon>
        <taxon>Viridiplantae</taxon>
        <taxon>Chlorophyta</taxon>
        <taxon>core chlorophytes</taxon>
        <taxon>Chlorophyceae</taxon>
        <taxon>CS clade</taxon>
        <taxon>Chlamydomonadales</taxon>
        <taxon>Chlamydomonadales incertae sedis</taxon>
        <taxon>Edaphochlamys</taxon>
    </lineage>
</organism>
<accession>A0A836BNV7</accession>
<comment type="caution">
    <text evidence="10">The sequence shown here is derived from an EMBL/GenBank/DDBJ whole genome shotgun (WGS) entry which is preliminary data.</text>
</comment>
<evidence type="ECO:0000256" key="3">
    <source>
        <dbReference type="ARBA" id="ARBA00023034"/>
    </source>
</evidence>
<dbReference type="PANTHER" id="PTHR11062">
    <property type="entry name" value="EXOSTOSIN HEPARAN SULFATE GLYCOSYLTRANSFERASE -RELATED"/>
    <property type="match status" value="1"/>
</dbReference>
<feature type="domain" description="EGF-like" evidence="9">
    <location>
        <begin position="38"/>
        <end position="71"/>
    </location>
</feature>
<gene>
    <name evidence="10" type="ORF">HYH03_017894</name>
</gene>
<dbReference type="PROSITE" id="PS00022">
    <property type="entry name" value="EGF_1"/>
    <property type="match status" value="2"/>
</dbReference>
<evidence type="ECO:0000256" key="2">
    <source>
        <dbReference type="ARBA" id="ARBA00010271"/>
    </source>
</evidence>
<evidence type="ECO:0000313" key="11">
    <source>
        <dbReference type="Proteomes" id="UP000612055"/>
    </source>
</evidence>
<feature type="signal peptide" evidence="8">
    <location>
        <begin position="1"/>
        <end position="24"/>
    </location>
</feature>
<evidence type="ECO:0000259" key="9">
    <source>
        <dbReference type="PROSITE" id="PS50026"/>
    </source>
</evidence>
<dbReference type="Proteomes" id="UP000612055">
    <property type="component" value="Unassembled WGS sequence"/>
</dbReference>
<protein>
    <recommendedName>
        <fullName evidence="9">EGF-like domain-containing protein</fullName>
    </recommendedName>
</protein>
<dbReference type="PANTHER" id="PTHR11062:SF376">
    <property type="entry name" value="EXOSTOSIN FAMILY PROTEIN"/>
    <property type="match status" value="1"/>
</dbReference>
<feature type="chain" id="PRO_5032595902" description="EGF-like domain-containing protein" evidence="8">
    <location>
        <begin position="25"/>
        <end position="654"/>
    </location>
</feature>
<feature type="disulfide bond" evidence="6">
    <location>
        <begin position="42"/>
        <end position="52"/>
    </location>
</feature>
<feature type="region of interest" description="Disordered" evidence="7">
    <location>
        <begin position="536"/>
        <end position="600"/>
    </location>
</feature>
<reference evidence="10" key="1">
    <citation type="journal article" date="2020" name="bioRxiv">
        <title>Comparative genomics of Chlamydomonas.</title>
        <authorList>
            <person name="Craig R.J."/>
            <person name="Hasan A.R."/>
            <person name="Ness R.W."/>
            <person name="Keightley P.D."/>
        </authorList>
    </citation>
    <scope>NUCLEOTIDE SEQUENCE</scope>
    <source>
        <strain evidence="10">CCAP 11/70</strain>
    </source>
</reference>
<comment type="similarity">
    <text evidence="2">Belongs to the glycosyltransferase 47 family.</text>
</comment>
<dbReference type="InterPro" id="IPR000742">
    <property type="entry name" value="EGF"/>
</dbReference>
<comment type="subcellular location">
    <subcellularLocation>
        <location evidence="1">Golgi apparatus membrane</location>
        <topology evidence="1">Single-pass type II membrane protein</topology>
    </subcellularLocation>
</comment>
<dbReference type="AlphaFoldDB" id="A0A836BNV7"/>
<dbReference type="GO" id="GO:0016757">
    <property type="term" value="F:glycosyltransferase activity"/>
    <property type="evidence" value="ECO:0007669"/>
    <property type="project" value="InterPro"/>
</dbReference>
<feature type="compositionally biased region" description="Low complexity" evidence="7">
    <location>
        <begin position="570"/>
        <end position="589"/>
    </location>
</feature>
<keyword evidence="6" id="KW-0245">EGF-like domain</keyword>
<dbReference type="InterPro" id="IPR004263">
    <property type="entry name" value="Exostosin"/>
</dbReference>
<dbReference type="Gene3D" id="2.10.25.10">
    <property type="entry name" value="Laminin"/>
    <property type="match status" value="1"/>
</dbReference>
<evidence type="ECO:0000256" key="7">
    <source>
        <dbReference type="SAM" id="MobiDB-lite"/>
    </source>
</evidence>
<keyword evidence="3" id="KW-0333">Golgi apparatus</keyword>
<dbReference type="Pfam" id="PF18720">
    <property type="entry name" value="EGF_Tenascin"/>
    <property type="match status" value="1"/>
</dbReference>
<feature type="disulfide bond" evidence="6">
    <location>
        <begin position="61"/>
        <end position="70"/>
    </location>
</feature>
<dbReference type="GO" id="GO:0000139">
    <property type="term" value="C:Golgi membrane"/>
    <property type="evidence" value="ECO:0007669"/>
    <property type="project" value="UniProtKB-SubCell"/>
</dbReference>
<evidence type="ECO:0000256" key="8">
    <source>
        <dbReference type="SAM" id="SignalP"/>
    </source>
</evidence>
<dbReference type="Pfam" id="PF03016">
    <property type="entry name" value="Exostosin_GT47"/>
    <property type="match status" value="1"/>
</dbReference>
<dbReference type="InterPro" id="IPR040911">
    <property type="entry name" value="Exostosin_GT47"/>
</dbReference>
<proteinExistence type="inferred from homology"/>
<evidence type="ECO:0000313" key="10">
    <source>
        <dbReference type="EMBL" id="KAG2483237.1"/>
    </source>
</evidence>
<keyword evidence="11" id="KW-1185">Reference proteome</keyword>
<keyword evidence="8" id="KW-0732">Signal</keyword>
<comment type="caution">
    <text evidence="6">Lacks conserved residue(s) required for the propagation of feature annotation.</text>
</comment>
<dbReference type="OrthoDB" id="1924787at2759"/>
<keyword evidence="5" id="KW-0325">Glycoprotein</keyword>
<dbReference type="PROSITE" id="PS50026">
    <property type="entry name" value="EGF_3"/>
    <property type="match status" value="1"/>
</dbReference>
<dbReference type="InterPro" id="IPR041161">
    <property type="entry name" value="EGF_Tenascin"/>
</dbReference>
<dbReference type="PROSITE" id="PS01186">
    <property type="entry name" value="EGF_2"/>
    <property type="match status" value="1"/>
</dbReference>
<evidence type="ECO:0000256" key="4">
    <source>
        <dbReference type="ARBA" id="ARBA00023157"/>
    </source>
</evidence>
<evidence type="ECO:0000256" key="5">
    <source>
        <dbReference type="ARBA" id="ARBA00023180"/>
    </source>
</evidence>
<sequence length="654" mass="71385">MRRDIETAFAAWLLSVYLCEHAVAQSRSPPTLAASASPRGPCAANCTRYGTCNEELGRCDCPRHLTGAACDQRLDPQQLEARCKELGFFSVAACLKPGKGSGCPNGCNRNGACVEGWCHCRSGYYGDDCSLQTGPDGRPAILPDRRYRPRARGPRVYVYELPPRMTSWRNDMHSDRPTARHFLERLLPTGARVADGDSADWFFFPVNLRRSTDAYVLADAIAYVAKNYPWWNATGGGRRHLVIATGDLGRAEAEYVRKQSKLHRLFANMTFVSYWGLHQNRSDAGWRASHLNATDIVLPVYLMHNKMASLGLTRGRHHPKFLAKASPALRERTGPLLFFSGRICGDSSDPLLANASAPRCATNRSSAYSAGIRQLVHRHHWNRTGFFIRLWDKKYAEHLVTSRFCFGPMGGGHGQRQIHAVLAGCVPLVISDGVLEPFEPALSWSDFGVRVAEADIPRLHEILEAITPEEYALKASRLRCAAQHMAFSLTTGALFGESGRFDAFETLHELLRAKAAHPGVPMERLRQADPQLDAFLDCRDPATGSDAPLTARGDSSAGSVLSDVAAPERGSGSRSSGAGLAGTAAQGSGPSTAGSDLVGGRKEAEGRRLCSISPFDGKDPQVDLCRAVHSWPAHGGYMCAYSPDDLTLCPRPWP</sequence>
<keyword evidence="4 6" id="KW-1015">Disulfide bond</keyword>
<evidence type="ECO:0000256" key="1">
    <source>
        <dbReference type="ARBA" id="ARBA00004323"/>
    </source>
</evidence>
<evidence type="ECO:0000256" key="6">
    <source>
        <dbReference type="PROSITE-ProRule" id="PRU00076"/>
    </source>
</evidence>
<dbReference type="EMBL" id="JAEHOE010000184">
    <property type="protein sequence ID" value="KAG2483237.1"/>
    <property type="molecule type" value="Genomic_DNA"/>
</dbReference>
<name>A0A836BNV7_9CHLO</name>